<evidence type="ECO:0000313" key="4">
    <source>
        <dbReference type="EnsemblMetazoa" id="ADAC006691-PA"/>
    </source>
</evidence>
<dbReference type="AlphaFoldDB" id="W5JFI4"/>
<organism evidence="3">
    <name type="scientific">Anopheles darlingi</name>
    <name type="common">Mosquito</name>
    <dbReference type="NCBI Taxonomy" id="43151"/>
    <lineage>
        <taxon>Eukaryota</taxon>
        <taxon>Metazoa</taxon>
        <taxon>Ecdysozoa</taxon>
        <taxon>Arthropoda</taxon>
        <taxon>Hexapoda</taxon>
        <taxon>Insecta</taxon>
        <taxon>Pterygota</taxon>
        <taxon>Neoptera</taxon>
        <taxon>Endopterygota</taxon>
        <taxon>Diptera</taxon>
        <taxon>Nematocera</taxon>
        <taxon>Culicoidea</taxon>
        <taxon>Culicidae</taxon>
        <taxon>Anophelinae</taxon>
        <taxon>Anopheles</taxon>
    </lineage>
</organism>
<dbReference type="SMART" id="SM00703">
    <property type="entry name" value="NRF"/>
    <property type="match status" value="1"/>
</dbReference>
<reference evidence="3" key="3">
    <citation type="journal article" date="2013" name="Nucleic Acids Res.">
        <title>The genome of Anopheles darlingi, the main neotropical malaria vector.</title>
        <authorList>
            <person name="Marinotti O."/>
            <person name="Cerqueira G.C."/>
            <person name="de Almeida L.G."/>
            <person name="Ferro M.I."/>
            <person name="Loreto E.L."/>
            <person name="Zaha A."/>
            <person name="Teixeira S.M."/>
            <person name="Wespiser A.R."/>
            <person name="Almeida E Silva A."/>
            <person name="Schlindwein A.D."/>
            <person name="Pacheco A.C."/>
            <person name="Silva A.L."/>
            <person name="Graveley B.R."/>
            <person name="Walenz B.P."/>
            <person name="Lima Bde A."/>
            <person name="Ribeiro C.A."/>
            <person name="Nunes-Silva C.G."/>
            <person name="de Carvalho C.R."/>
            <person name="Soares C.M."/>
            <person name="de Menezes C.B."/>
            <person name="Matiolli C."/>
            <person name="Caffrey D."/>
            <person name="Araujo D.A."/>
            <person name="de Oliveira D.M."/>
            <person name="Golenbock D."/>
            <person name="Grisard E.C."/>
            <person name="Fantinatti-Garboggini F."/>
            <person name="de Carvalho F.M."/>
            <person name="Barcellos F.G."/>
            <person name="Prosdocimi F."/>
            <person name="May G."/>
            <person name="Azevedo Junior G.M."/>
            <person name="Guimaraes G.M."/>
            <person name="Goldman G.H."/>
            <person name="Padilha I.Q."/>
            <person name="Batista Jda S."/>
            <person name="Ferro J.A."/>
            <person name="Ribeiro J.M."/>
            <person name="Fietto J.L."/>
            <person name="Dabbas K.M."/>
            <person name="Cerdeira L."/>
            <person name="Agnez-Lima L.F."/>
            <person name="Brocchi M."/>
            <person name="de Carvalho M.O."/>
            <person name="Teixeira Mde M."/>
            <person name="Diniz Maia Mde M."/>
            <person name="Goldman M.H."/>
            <person name="Cruz Schneider M.P."/>
            <person name="Felipe M.S."/>
            <person name="Hungria M."/>
            <person name="Nicolas M.F."/>
            <person name="Pereira M."/>
            <person name="Montes M.A."/>
            <person name="Cantao M.E."/>
            <person name="Vincentz M."/>
            <person name="Rafael M.S."/>
            <person name="Silverman N."/>
            <person name="Stoco P.H."/>
            <person name="Souza R.C."/>
            <person name="Vicentini R."/>
            <person name="Gazzinelli R.T."/>
            <person name="Neves Rde O."/>
            <person name="Silva R."/>
            <person name="Astolfi-Filho S."/>
            <person name="Maciel T.E."/>
            <person name="Urmenyi T.P."/>
            <person name="Tadei W.P."/>
            <person name="Camargo E.P."/>
            <person name="de Vasconcelos A.T."/>
        </authorList>
    </citation>
    <scope>NUCLEOTIDE SEQUENCE</scope>
</reference>
<reference evidence="3" key="2">
    <citation type="submission" date="2010-05" db="EMBL/GenBank/DDBJ databases">
        <authorList>
            <person name="Almeida L.G."/>
            <person name="Nicolas M.F."/>
            <person name="Souza R.C."/>
            <person name="Vasconcelos A.T.R."/>
        </authorList>
    </citation>
    <scope>NUCLEOTIDE SEQUENCE</scope>
</reference>
<dbReference type="OMA" id="LRWAVCV"/>
<evidence type="ECO:0000313" key="3">
    <source>
        <dbReference type="EMBL" id="ETN61640.1"/>
    </source>
</evidence>
<feature type="transmembrane region" description="Helical" evidence="1">
    <location>
        <begin position="350"/>
        <end position="367"/>
    </location>
</feature>
<protein>
    <recommendedName>
        <fullName evidence="2">Nose resistant-to-fluoxetine protein N-terminal domain-containing protein</fullName>
    </recommendedName>
</protein>
<sequence>MPILLTPNLHIHETNQSACKWHHSGCLYSRFFRFFTSSIAEACSRHEIIPFKLFALKWDSFTACLMMIYILHSTRLVFDASAKFPVAVEYGSVYQLGSYDECLASPDDAAESSPVTAQYCLTHVQLPGYRVRSISTRHQSSPANGTTLVHWGLCVPATCTATDIQQLLQKSTGYDVISTPRSTCQTTVIEQPYSTGQVVCAFVLLLFVAMVTFSTCYNYGSFTAGPNAEKPPSTVITIMRTFSVFENLRKLVQGSKDDHGLGCINGIKACSMIFILGGHALLFMAGGPLLNTGFFHEQQRQVQNAIFLNSPLLVDTFLLLSGFLFARLLLIELDKRKGAINFGMLYLFRYIRLTPAYLAIITIYATWLPRLGDGPLWQERMALEQQRCQDSWWRNLLYINNYVGTDSMCMFQSWYLAADTQLFILAPLILYPMWRYGQRIALWLIGSLIGVSIVIPFCVTYFSQLDPTFMIFADEVQDLQRNHYFANVYGSTHMRATAYLFGLLVGYLVHWMQLNNIHIKRRRLALYWIISTICGCSAMLSVTAFYNGLGTENYLYNALYAALHRFGWSLSNGWLVLACVTGHGRMLKRFLCWRAFVPISRLTYCAYLVNGLVELYLAAARRTPLYASIASLTAEALSHIILTFLLALVLCLMFESPIHGLEKILLRRFRPASRRESDSSSTNNTQSTTGEA</sequence>
<feature type="domain" description="Nose resistant-to-fluoxetine protein N-terminal" evidence="2">
    <location>
        <begin position="23"/>
        <end position="186"/>
    </location>
</feature>
<reference evidence="3 5" key="1">
    <citation type="journal article" date="2010" name="BMC Genomics">
        <title>Combination of measures distinguishes pre-miRNAs from other stem-loops in the genome of the newly sequenced Anopheles darlingi.</title>
        <authorList>
            <person name="Mendes N.D."/>
            <person name="Freitas A.T."/>
            <person name="Vasconcelos A.T."/>
            <person name="Sagot M.F."/>
        </authorList>
    </citation>
    <scope>NUCLEOTIDE SEQUENCE</scope>
</reference>
<feature type="transmembrane region" description="Helical" evidence="1">
    <location>
        <begin position="269"/>
        <end position="290"/>
    </location>
</feature>
<name>W5JFI4_ANODA</name>
<dbReference type="PANTHER" id="PTHR11161">
    <property type="entry name" value="O-ACYLTRANSFERASE"/>
    <property type="match status" value="1"/>
</dbReference>
<dbReference type="HOGENOM" id="CLU_007874_2_2_1"/>
<dbReference type="VEuPathDB" id="VectorBase:ADAC006691"/>
<feature type="transmembrane region" description="Helical" evidence="1">
    <location>
        <begin position="414"/>
        <end position="434"/>
    </location>
</feature>
<dbReference type="eggNOG" id="KOG3700">
    <property type="taxonomic scope" value="Eukaryota"/>
</dbReference>
<feature type="transmembrane region" description="Helical" evidence="1">
    <location>
        <begin position="524"/>
        <end position="546"/>
    </location>
</feature>
<dbReference type="InterPro" id="IPR052728">
    <property type="entry name" value="O2_lipid_transport_reg"/>
</dbReference>
<feature type="transmembrane region" description="Helical" evidence="1">
    <location>
        <begin position="566"/>
        <end position="587"/>
    </location>
</feature>
<feature type="transmembrane region" description="Helical" evidence="1">
    <location>
        <begin position="599"/>
        <end position="619"/>
    </location>
</feature>
<keyword evidence="1" id="KW-0472">Membrane</keyword>
<keyword evidence="5" id="KW-1185">Reference proteome</keyword>
<dbReference type="GO" id="GO:0016747">
    <property type="term" value="F:acyltransferase activity, transferring groups other than amino-acyl groups"/>
    <property type="evidence" value="ECO:0007669"/>
    <property type="project" value="InterPro"/>
</dbReference>
<feature type="transmembrane region" description="Helical" evidence="1">
    <location>
        <begin position="441"/>
        <end position="462"/>
    </location>
</feature>
<gene>
    <name evidence="3" type="ORF">AND_006691</name>
</gene>
<keyword evidence="1" id="KW-1133">Transmembrane helix</keyword>
<dbReference type="EnsemblMetazoa" id="ADAC006691-RA">
    <property type="protein sequence ID" value="ADAC006691-PA"/>
    <property type="gene ID" value="ADAC006691"/>
</dbReference>
<dbReference type="InterPro" id="IPR006621">
    <property type="entry name" value="Nose-resist-to-fluoxetine_N"/>
</dbReference>
<evidence type="ECO:0000313" key="5">
    <source>
        <dbReference type="Proteomes" id="UP000000673"/>
    </source>
</evidence>
<dbReference type="Pfam" id="PF20146">
    <property type="entry name" value="NRF"/>
    <property type="match status" value="1"/>
</dbReference>
<feature type="transmembrane region" description="Helical" evidence="1">
    <location>
        <begin position="625"/>
        <end position="654"/>
    </location>
</feature>
<evidence type="ECO:0000256" key="1">
    <source>
        <dbReference type="SAM" id="Phobius"/>
    </source>
</evidence>
<feature type="transmembrane region" description="Helical" evidence="1">
    <location>
        <begin position="496"/>
        <end position="512"/>
    </location>
</feature>
<dbReference type="EMBL" id="ADMH02001642">
    <property type="protein sequence ID" value="ETN61640.1"/>
    <property type="molecule type" value="Genomic_DNA"/>
</dbReference>
<dbReference type="VEuPathDB" id="VectorBase:ADAR2_000827"/>
<dbReference type="PANTHER" id="PTHR11161:SF71">
    <property type="entry name" value="NOSE RESISTANT-TO-FLUOXETINE PROTEIN N-TERMINAL DOMAIN-CONTAINING PROTEIN"/>
    <property type="match status" value="1"/>
</dbReference>
<proteinExistence type="predicted"/>
<accession>W5JFI4</accession>
<evidence type="ECO:0000259" key="2">
    <source>
        <dbReference type="SMART" id="SM00703"/>
    </source>
</evidence>
<feature type="transmembrane region" description="Helical" evidence="1">
    <location>
        <begin position="198"/>
        <end position="220"/>
    </location>
</feature>
<dbReference type="InterPro" id="IPR002656">
    <property type="entry name" value="Acyl_transf_3_dom"/>
</dbReference>
<feature type="transmembrane region" description="Helical" evidence="1">
    <location>
        <begin position="310"/>
        <end position="330"/>
    </location>
</feature>
<reference evidence="4" key="4">
    <citation type="submission" date="2015-06" db="UniProtKB">
        <authorList>
            <consortium name="EnsemblMetazoa"/>
        </authorList>
    </citation>
    <scope>IDENTIFICATION</scope>
</reference>
<keyword evidence="1" id="KW-0812">Transmembrane</keyword>
<dbReference type="Proteomes" id="UP000000673">
    <property type="component" value="Unassembled WGS sequence"/>
</dbReference>
<dbReference type="Pfam" id="PF01757">
    <property type="entry name" value="Acyl_transf_3"/>
    <property type="match status" value="1"/>
</dbReference>